<dbReference type="Proteomes" id="UP000291822">
    <property type="component" value="Unassembled WGS sequence"/>
</dbReference>
<dbReference type="Gene3D" id="2.40.128.200">
    <property type="match status" value="1"/>
</dbReference>
<dbReference type="SUPFAM" id="SSF141488">
    <property type="entry name" value="YdhA-like"/>
    <property type="match status" value="1"/>
</dbReference>
<feature type="domain" description="C-type lysozyme inhibitor" evidence="6">
    <location>
        <begin position="94"/>
        <end position="157"/>
    </location>
</feature>
<keyword evidence="8" id="KW-1185">Reference proteome</keyword>
<keyword evidence="3" id="KW-0564">Palmitate</keyword>
<feature type="region of interest" description="Disordered" evidence="5">
    <location>
        <begin position="63"/>
        <end position="84"/>
    </location>
</feature>
<name>A0A4R0YGN0_9GAMM</name>
<dbReference type="AlphaFoldDB" id="A0A4R0YGN0"/>
<keyword evidence="1" id="KW-0732">Signal</keyword>
<comment type="caution">
    <text evidence="7">The sequence shown here is derived from an EMBL/GenBank/DDBJ whole genome shotgun (WGS) entry which is preliminary data.</text>
</comment>
<evidence type="ECO:0000256" key="2">
    <source>
        <dbReference type="ARBA" id="ARBA00023136"/>
    </source>
</evidence>
<keyword evidence="4" id="KW-0449">Lipoprotein</keyword>
<evidence type="ECO:0000313" key="7">
    <source>
        <dbReference type="EMBL" id="TCI06132.1"/>
    </source>
</evidence>
<sequence length="285" mass="30158">MKCRTEVHAGATPLHAMLAGCRPYPGAMRRGHIHVVRENRMKLFALLATTSCALLMAACHSPETPSDTTAARTPPAATSAAPAPAIPASHTYAYQCEDLSVTARFVGQDRVDLSWAGKQLTLPSAVSADGARYADEKGNEFWGKGMKEAMFTLAGEKMRTCTGNGEEQPHAPPEGATAYATDQSGTLSTQFHAIGNEPGWLANVDLGDAPSVHIEMNYGERKLDIRGAKVADDSWVGQSKDGTPITLAFQRTPCQDSMSGASAPATVTLKVDGETLHGCGGFRTP</sequence>
<protein>
    <recommendedName>
        <fullName evidence="6">C-type lysozyme inhibitor domain-containing protein</fullName>
    </recommendedName>
</protein>
<dbReference type="InterPro" id="IPR018660">
    <property type="entry name" value="MliC"/>
</dbReference>
<dbReference type="InterPro" id="IPR036328">
    <property type="entry name" value="MliC_sf"/>
</dbReference>
<proteinExistence type="predicted"/>
<accession>A0A4R0YGN0</accession>
<reference evidence="7 8" key="1">
    <citation type="submission" date="2019-02" db="EMBL/GenBank/DDBJ databases">
        <title>Dyella amyloliquefaciens sp. nov., isolated from forest soil.</title>
        <authorList>
            <person name="Gao Z.-H."/>
            <person name="Qiu L.-H."/>
        </authorList>
    </citation>
    <scope>NUCLEOTIDE SEQUENCE [LARGE SCALE GENOMIC DNA]</scope>
    <source>
        <strain evidence="7 8">KACC 12747</strain>
    </source>
</reference>
<feature type="compositionally biased region" description="Low complexity" evidence="5">
    <location>
        <begin position="64"/>
        <end position="84"/>
    </location>
</feature>
<evidence type="ECO:0000256" key="4">
    <source>
        <dbReference type="ARBA" id="ARBA00023288"/>
    </source>
</evidence>
<gene>
    <name evidence="7" type="ORF">EZM97_34970</name>
</gene>
<keyword evidence="2" id="KW-0472">Membrane</keyword>
<evidence type="ECO:0000256" key="5">
    <source>
        <dbReference type="SAM" id="MobiDB-lite"/>
    </source>
</evidence>
<organism evidence="7 8">
    <name type="scientific">Dyella soli</name>
    <dbReference type="NCBI Taxonomy" id="522319"/>
    <lineage>
        <taxon>Bacteria</taxon>
        <taxon>Pseudomonadati</taxon>
        <taxon>Pseudomonadota</taxon>
        <taxon>Gammaproteobacteria</taxon>
        <taxon>Lysobacterales</taxon>
        <taxon>Rhodanobacteraceae</taxon>
        <taxon>Dyella</taxon>
    </lineage>
</organism>
<dbReference type="PROSITE" id="PS51257">
    <property type="entry name" value="PROKAR_LIPOPROTEIN"/>
    <property type="match status" value="1"/>
</dbReference>
<dbReference type="EMBL" id="SJTG01000007">
    <property type="protein sequence ID" value="TCI06132.1"/>
    <property type="molecule type" value="Genomic_DNA"/>
</dbReference>
<evidence type="ECO:0000259" key="6">
    <source>
        <dbReference type="Pfam" id="PF09864"/>
    </source>
</evidence>
<evidence type="ECO:0000256" key="3">
    <source>
        <dbReference type="ARBA" id="ARBA00023139"/>
    </source>
</evidence>
<evidence type="ECO:0000256" key="1">
    <source>
        <dbReference type="ARBA" id="ARBA00022729"/>
    </source>
</evidence>
<evidence type="ECO:0000313" key="8">
    <source>
        <dbReference type="Proteomes" id="UP000291822"/>
    </source>
</evidence>
<dbReference type="Pfam" id="PF09864">
    <property type="entry name" value="MliC"/>
    <property type="match status" value="1"/>
</dbReference>